<dbReference type="RefSeq" id="WP_213163015.1">
    <property type="nucleotide sequence ID" value="NZ_CP058214.1"/>
</dbReference>
<evidence type="ECO:0000313" key="12">
    <source>
        <dbReference type="Proteomes" id="UP000593594"/>
    </source>
</evidence>
<dbReference type="Pfam" id="PF19296">
    <property type="entry name" value="RelA_AH_RIS"/>
    <property type="match status" value="1"/>
</dbReference>
<dbReference type="Proteomes" id="UP000593594">
    <property type="component" value="Chromosome"/>
</dbReference>
<dbReference type="KEGG" id="kmn:HW532_03110"/>
<dbReference type="InterPro" id="IPR003607">
    <property type="entry name" value="HD/PDEase_dom"/>
</dbReference>
<evidence type="ECO:0000259" key="10">
    <source>
        <dbReference type="PROSITE" id="PS51880"/>
    </source>
</evidence>
<dbReference type="CDD" id="cd04876">
    <property type="entry name" value="ACT_RelA-SpoT"/>
    <property type="match status" value="1"/>
</dbReference>
<dbReference type="GO" id="GO:0015949">
    <property type="term" value="P:nucleobase-containing small molecule interconversion"/>
    <property type="evidence" value="ECO:0007669"/>
    <property type="project" value="UniProtKB-ARBA"/>
</dbReference>
<protein>
    <recommendedName>
        <fullName evidence="2">GTP pyrophosphokinase rsh</fullName>
        <ecNumber evidence="1">2.7.6.5</ecNumber>
    </recommendedName>
    <alternativeName>
        <fullName evidence="5">(p)ppGpp synthase</fullName>
    </alternativeName>
    <alternativeName>
        <fullName evidence="4">ATP:GTP 3'-pyrophosphotransferase</fullName>
    </alternativeName>
</protein>
<dbReference type="Pfam" id="PF13328">
    <property type="entry name" value="HD_4"/>
    <property type="match status" value="1"/>
</dbReference>
<evidence type="ECO:0000256" key="3">
    <source>
        <dbReference type="ARBA" id="ARBA00023134"/>
    </source>
</evidence>
<evidence type="ECO:0000256" key="6">
    <source>
        <dbReference type="ARBA" id="ARBA00048244"/>
    </source>
</evidence>
<evidence type="ECO:0000259" key="9">
    <source>
        <dbReference type="PROSITE" id="PS51831"/>
    </source>
</evidence>
<dbReference type="InterPro" id="IPR007685">
    <property type="entry name" value="RelA_SpoT"/>
</dbReference>
<dbReference type="SUPFAM" id="SSF109604">
    <property type="entry name" value="HD-domain/PDEase-like"/>
    <property type="match status" value="1"/>
</dbReference>
<dbReference type="SUPFAM" id="SSF81271">
    <property type="entry name" value="TGS-like"/>
    <property type="match status" value="1"/>
</dbReference>
<evidence type="ECO:0000313" key="11">
    <source>
        <dbReference type="EMBL" id="QPC41788.1"/>
    </source>
</evidence>
<dbReference type="FunFam" id="3.30.460.10:FF:000001">
    <property type="entry name" value="GTP pyrophosphokinase RelA"/>
    <property type="match status" value="1"/>
</dbReference>
<dbReference type="InterPro" id="IPR043519">
    <property type="entry name" value="NT_sf"/>
</dbReference>
<dbReference type="Pfam" id="PF04607">
    <property type="entry name" value="RelA_SpoT"/>
    <property type="match status" value="1"/>
</dbReference>
<dbReference type="PANTHER" id="PTHR21262">
    <property type="entry name" value="GUANOSINE-3',5'-BIS DIPHOSPHATE 3'-PYROPHOSPHOHYDROLASE"/>
    <property type="match status" value="1"/>
</dbReference>
<dbReference type="Pfam" id="PF02824">
    <property type="entry name" value="TGS"/>
    <property type="match status" value="1"/>
</dbReference>
<dbReference type="Gene3D" id="3.10.20.30">
    <property type="match status" value="1"/>
</dbReference>
<keyword evidence="12" id="KW-1185">Reference proteome</keyword>
<dbReference type="InterPro" id="IPR033655">
    <property type="entry name" value="TGS_RelA/SpoT"/>
</dbReference>
<proteinExistence type="inferred from homology"/>
<evidence type="ECO:0000256" key="5">
    <source>
        <dbReference type="ARBA" id="ARBA00032407"/>
    </source>
</evidence>
<dbReference type="CDD" id="cd01668">
    <property type="entry name" value="TGS_RSH"/>
    <property type="match status" value="1"/>
</dbReference>
<keyword evidence="3" id="KW-0342">GTP-binding</keyword>
<dbReference type="InterPro" id="IPR045600">
    <property type="entry name" value="RelA/SpoT_AH_RIS"/>
</dbReference>
<dbReference type="GO" id="GO:0008893">
    <property type="term" value="F:guanosine-3',5'-bis(diphosphate) 3'-diphosphatase activity"/>
    <property type="evidence" value="ECO:0007669"/>
    <property type="project" value="TreeGrafter"/>
</dbReference>
<dbReference type="SMART" id="SM00471">
    <property type="entry name" value="HDc"/>
    <property type="match status" value="1"/>
</dbReference>
<dbReference type="InterPro" id="IPR006674">
    <property type="entry name" value="HD_domain"/>
</dbReference>
<dbReference type="Gene3D" id="3.30.70.260">
    <property type="match status" value="1"/>
</dbReference>
<evidence type="ECO:0000259" key="8">
    <source>
        <dbReference type="PROSITE" id="PS51671"/>
    </source>
</evidence>
<comment type="similarity">
    <text evidence="7">Belongs to the relA/spoT family.</text>
</comment>
<feature type="domain" description="TGS" evidence="10">
    <location>
        <begin position="393"/>
        <end position="454"/>
    </location>
</feature>
<comment type="catalytic activity">
    <reaction evidence="6">
        <text>GTP + ATP = guanosine 3'-diphosphate 5'-triphosphate + AMP</text>
        <dbReference type="Rhea" id="RHEA:22088"/>
        <dbReference type="ChEBI" id="CHEBI:30616"/>
        <dbReference type="ChEBI" id="CHEBI:37565"/>
        <dbReference type="ChEBI" id="CHEBI:142410"/>
        <dbReference type="ChEBI" id="CHEBI:456215"/>
        <dbReference type="EC" id="2.7.6.5"/>
    </reaction>
</comment>
<dbReference type="AlphaFoldDB" id="A0A7S8HB49"/>
<dbReference type="SMART" id="SM00954">
    <property type="entry name" value="RelA_SpoT"/>
    <property type="match status" value="1"/>
</dbReference>
<dbReference type="Gene3D" id="1.10.3210.10">
    <property type="entry name" value="Hypothetical protein af1432"/>
    <property type="match status" value="1"/>
</dbReference>
<dbReference type="CDD" id="cd05399">
    <property type="entry name" value="NT_Rel-Spo_like"/>
    <property type="match status" value="1"/>
</dbReference>
<dbReference type="FunFam" id="1.10.3210.10:FF:000001">
    <property type="entry name" value="GTP pyrophosphokinase RelA"/>
    <property type="match status" value="1"/>
</dbReference>
<feature type="domain" description="ACT" evidence="8">
    <location>
        <begin position="663"/>
        <end position="737"/>
    </location>
</feature>
<feature type="domain" description="HD" evidence="9">
    <location>
        <begin position="45"/>
        <end position="144"/>
    </location>
</feature>
<dbReference type="InterPro" id="IPR012675">
    <property type="entry name" value="Beta-grasp_dom_sf"/>
</dbReference>
<reference evidence="11 12" key="1">
    <citation type="submission" date="2020-06" db="EMBL/GenBank/DDBJ databases">
        <title>Genome sequence of 2 isolates from Red Sea Mangroves.</title>
        <authorList>
            <person name="Sefrji F."/>
            <person name="Michoud G."/>
            <person name="Merlino G."/>
            <person name="Daffonchio D."/>
        </authorList>
    </citation>
    <scope>NUCLEOTIDE SEQUENCE [LARGE SCALE GENOMIC DNA]</scope>
    <source>
        <strain evidence="11 12">R1DC25</strain>
    </source>
</reference>
<keyword evidence="11" id="KW-0378">Hydrolase</keyword>
<dbReference type="InterPro" id="IPR012676">
    <property type="entry name" value="TGS-like"/>
</dbReference>
<sequence length="743" mass="83350">MMRQYELVERVQGYDPDADETLLNKAYVYAMRAHGSQIRASGDPYFSHPLEVAAILTNLKLDDATIAAALLHDVIEDTETTRHEIEDLFGPEIASLVDGLTKIKRLDLATKEAAQAENLRKLLVAISKDIRVLLVKLADRLHNMRTIEHMRPDKRVRIAQETMDIYAPLAGRMGMQQMREELEDLSFREINPEAHRTISERLKRLREESGDLLREIEQALSEKLAENDIEAAVYGREKRPYSIWRKMERKQISLGQLSDIFGFRVIVETIDGCYRALGFVHQSWRAVPGRFKDYISNPKQNDYRSIHTTVIGPHRKRVELQIRTREMHEIAERGVAAHAIYKDADGKRAANGAFPLPKESNAYRWLRHLVDILSEGESPKEFLEHTKLELFQDQVFCFTPKGDLIALPRGATPIDFAYAVHTDIGDSCVGCRINGRHAPLITELENGDEVEIVCSKAQTPPAAWEAFAITGKARAAIRRATRMAVRRQYAGLGREILERALERHGHRYSEEEVAAALPRLGLKIQTPEDALALVGRGELASRDVLSAMKVEGEAQGGRRASGGPLRSIGKAMRLPAVLSRRGTEDRRGAIPVRGLNNTLPLKIARDTGAVPGERIVGILTPGEGVTIYPIFARTLKNFDDEPDRWIDLAWDVPENSGQRFPARIKVAIHNEVGALAQVTQVFGENDANIEHLNMEAGGPDFFDLEIVLEVYDVKHLNRIMTELKRKSLVSSVARVTGDSASQS</sequence>
<dbReference type="Pfam" id="PF13291">
    <property type="entry name" value="ACT_4"/>
    <property type="match status" value="1"/>
</dbReference>
<keyword evidence="3" id="KW-0547">Nucleotide-binding</keyword>
<evidence type="ECO:0000256" key="2">
    <source>
        <dbReference type="ARBA" id="ARBA00014315"/>
    </source>
</evidence>
<dbReference type="PROSITE" id="PS51831">
    <property type="entry name" value="HD"/>
    <property type="match status" value="1"/>
</dbReference>
<dbReference type="GO" id="GO:0005525">
    <property type="term" value="F:GTP binding"/>
    <property type="evidence" value="ECO:0007669"/>
    <property type="project" value="UniProtKB-KW"/>
</dbReference>
<dbReference type="InterPro" id="IPR004095">
    <property type="entry name" value="TGS"/>
</dbReference>
<dbReference type="InterPro" id="IPR002912">
    <property type="entry name" value="ACT_dom"/>
</dbReference>
<dbReference type="GO" id="GO:0005886">
    <property type="term" value="C:plasma membrane"/>
    <property type="evidence" value="ECO:0007669"/>
    <property type="project" value="TreeGrafter"/>
</dbReference>
<dbReference type="PROSITE" id="PS51880">
    <property type="entry name" value="TGS"/>
    <property type="match status" value="1"/>
</dbReference>
<dbReference type="CDD" id="cd00077">
    <property type="entry name" value="HDc"/>
    <property type="match status" value="1"/>
</dbReference>
<dbReference type="FunFam" id="3.10.20.30:FF:000002">
    <property type="entry name" value="GTP pyrophosphokinase (RelA/SpoT)"/>
    <property type="match status" value="1"/>
</dbReference>
<dbReference type="InterPro" id="IPR004811">
    <property type="entry name" value="RelA/Spo_fam"/>
</dbReference>
<dbReference type="GO" id="GO:0008728">
    <property type="term" value="F:GTP diphosphokinase activity"/>
    <property type="evidence" value="ECO:0007669"/>
    <property type="project" value="UniProtKB-EC"/>
</dbReference>
<accession>A0A7S8HB49</accession>
<dbReference type="SUPFAM" id="SSF55021">
    <property type="entry name" value="ACT-like"/>
    <property type="match status" value="1"/>
</dbReference>
<dbReference type="PROSITE" id="PS51671">
    <property type="entry name" value="ACT"/>
    <property type="match status" value="1"/>
</dbReference>
<dbReference type="NCBIfam" id="TIGR00691">
    <property type="entry name" value="spoT_relA"/>
    <property type="match status" value="1"/>
</dbReference>
<dbReference type="GO" id="GO:0042594">
    <property type="term" value="P:response to starvation"/>
    <property type="evidence" value="ECO:0007669"/>
    <property type="project" value="TreeGrafter"/>
</dbReference>
<dbReference type="InterPro" id="IPR045865">
    <property type="entry name" value="ACT-like_dom_sf"/>
</dbReference>
<dbReference type="GO" id="GO:0015969">
    <property type="term" value="P:guanosine tetraphosphate metabolic process"/>
    <property type="evidence" value="ECO:0007669"/>
    <property type="project" value="InterPro"/>
</dbReference>
<dbReference type="EMBL" id="CP058214">
    <property type="protein sequence ID" value="QPC41788.1"/>
    <property type="molecule type" value="Genomic_DNA"/>
</dbReference>
<dbReference type="EC" id="2.7.6.5" evidence="1"/>
<comment type="function">
    <text evidence="7">In eubacteria ppGpp (guanosine 3'-diphosphate 5'-diphosphate) is a mediator of the stringent response that coordinates a variety of cellular activities in response to changes in nutritional abundance.</text>
</comment>
<gene>
    <name evidence="11" type="ORF">HW532_03110</name>
</gene>
<dbReference type="SUPFAM" id="SSF81301">
    <property type="entry name" value="Nucleotidyltransferase"/>
    <property type="match status" value="1"/>
</dbReference>
<organism evidence="11 12">
    <name type="scientific">Kaustia mangrovi</name>
    <dbReference type="NCBI Taxonomy" id="2593653"/>
    <lineage>
        <taxon>Bacteria</taxon>
        <taxon>Pseudomonadati</taxon>
        <taxon>Pseudomonadota</taxon>
        <taxon>Alphaproteobacteria</taxon>
        <taxon>Hyphomicrobiales</taxon>
        <taxon>Parvibaculaceae</taxon>
        <taxon>Kaustia</taxon>
    </lineage>
</organism>
<dbReference type="PANTHER" id="PTHR21262:SF36">
    <property type="entry name" value="BIFUNCTIONAL (P)PPGPP SYNTHASE_HYDROLASE SPOT"/>
    <property type="match status" value="1"/>
</dbReference>
<name>A0A7S8HB49_9HYPH</name>
<evidence type="ECO:0000256" key="7">
    <source>
        <dbReference type="RuleBase" id="RU003847"/>
    </source>
</evidence>
<dbReference type="Gene3D" id="3.30.460.10">
    <property type="entry name" value="Beta Polymerase, domain 2"/>
    <property type="match status" value="1"/>
</dbReference>
<evidence type="ECO:0000256" key="1">
    <source>
        <dbReference type="ARBA" id="ARBA00013251"/>
    </source>
</evidence>
<evidence type="ECO:0000256" key="4">
    <source>
        <dbReference type="ARBA" id="ARBA00029754"/>
    </source>
</evidence>